<dbReference type="InterPro" id="IPR016541">
    <property type="entry name" value="UCP008505"/>
</dbReference>
<dbReference type="RefSeq" id="WP_080460437.1">
    <property type="nucleotide sequence ID" value="NZ_JXMW01000010.1"/>
</dbReference>
<comment type="caution">
    <text evidence="1">The sequence shown here is derived from an EMBL/GenBank/DDBJ whole genome shotgun (WGS) entry which is preliminary data.</text>
</comment>
<dbReference type="Pfam" id="PF14367">
    <property type="entry name" value="DUF4411"/>
    <property type="match status" value="1"/>
</dbReference>
<evidence type="ECO:0000313" key="2">
    <source>
        <dbReference type="Proteomes" id="UP000191661"/>
    </source>
</evidence>
<gene>
    <name evidence="1" type="ORF">MBBAR_10c00850</name>
</gene>
<name>A0A1V6N270_METAZ</name>
<dbReference type="Proteomes" id="UP000191661">
    <property type="component" value="Unassembled WGS sequence"/>
</dbReference>
<protein>
    <recommendedName>
        <fullName evidence="3">DUF4411 family protein</fullName>
    </recommendedName>
</protein>
<organism evidence="1 2">
    <name type="scientific">Methanobrevibacter arboriphilus JCM 13429 = DSM 1125</name>
    <dbReference type="NCBI Taxonomy" id="1300164"/>
    <lineage>
        <taxon>Archaea</taxon>
        <taxon>Methanobacteriati</taxon>
        <taxon>Methanobacteriota</taxon>
        <taxon>Methanomada group</taxon>
        <taxon>Methanobacteria</taxon>
        <taxon>Methanobacteriales</taxon>
        <taxon>Methanobacteriaceae</taxon>
        <taxon>Methanobrevibacter</taxon>
    </lineage>
</organism>
<evidence type="ECO:0000313" key="1">
    <source>
        <dbReference type="EMBL" id="OQD58744.1"/>
    </source>
</evidence>
<accession>A0A1V6N270</accession>
<keyword evidence="2" id="KW-1185">Reference proteome</keyword>
<reference evidence="1 2" key="1">
    <citation type="submission" date="2014-12" db="EMBL/GenBank/DDBJ databases">
        <title>Genome sequence of Methanobrevibacter arboriphilicus DH1, DSM1125.</title>
        <authorList>
            <person name="Poehlein A."/>
            <person name="Thauer R.K."/>
            <person name="Seedorf H."/>
            <person name="Daniel R."/>
        </authorList>
    </citation>
    <scope>NUCLEOTIDE SEQUENCE [LARGE SCALE GENOMIC DNA]</scope>
    <source>
        <strain evidence="1 2">DH1</strain>
    </source>
</reference>
<sequence>MKYVVDTSAILAGSQYDFYEKKYFQTHWKNFDNLINNGTIVSTESVYKELIAKDDSMADWAKDKKYMFQKIDNDVLEMGNYFSREFSNWYKKGTTSKENWADPEVIAYAKINELILVTQEGWNMNAKSDLKFKIPTICSRMGAYCHIRDKYDEGIKDHVGFQCIDFLELIKRENLHLHF</sequence>
<evidence type="ECO:0008006" key="3">
    <source>
        <dbReference type="Google" id="ProtNLM"/>
    </source>
</evidence>
<proteinExistence type="predicted"/>
<dbReference type="EMBL" id="JXMW01000010">
    <property type="protein sequence ID" value="OQD58744.1"/>
    <property type="molecule type" value="Genomic_DNA"/>
</dbReference>
<dbReference type="AlphaFoldDB" id="A0A1V6N270"/>
<dbReference type="OrthoDB" id="78067at2157"/>